<gene>
    <name evidence="3" type="ORF">SAMN05216200_106158</name>
</gene>
<keyword evidence="4" id="KW-1185">Reference proteome</keyword>
<name>A0A1M7THB6_9RHOB</name>
<dbReference type="Gene3D" id="3.40.50.1400">
    <property type="match status" value="2"/>
</dbReference>
<protein>
    <submittedName>
        <fullName evidence="3">Sirohydrochlorin ferrochelatase</fullName>
    </submittedName>
</protein>
<keyword evidence="2" id="KW-0456">Lyase</keyword>
<dbReference type="PANTHER" id="PTHR33542:SF3">
    <property type="entry name" value="SIROHYDROCHLORIN FERROCHELATASE, CHLOROPLASTIC"/>
    <property type="match status" value="1"/>
</dbReference>
<dbReference type="CDD" id="cd03416">
    <property type="entry name" value="CbiX_SirB_N"/>
    <property type="match status" value="1"/>
</dbReference>
<evidence type="ECO:0000313" key="4">
    <source>
        <dbReference type="Proteomes" id="UP000184066"/>
    </source>
</evidence>
<dbReference type="STRING" id="1189325.SAMN04488119_10645"/>
<dbReference type="InterPro" id="IPR002762">
    <property type="entry name" value="CbiX-like"/>
</dbReference>
<evidence type="ECO:0000313" key="3">
    <source>
        <dbReference type="EMBL" id="SHN70105.1"/>
    </source>
</evidence>
<dbReference type="Proteomes" id="UP000184066">
    <property type="component" value="Unassembled WGS sequence"/>
</dbReference>
<evidence type="ECO:0000256" key="2">
    <source>
        <dbReference type="ARBA" id="ARBA00023239"/>
    </source>
</evidence>
<dbReference type="SUPFAM" id="SSF53800">
    <property type="entry name" value="Chelatase"/>
    <property type="match status" value="2"/>
</dbReference>
<proteinExistence type="predicted"/>
<reference evidence="3 4" key="1">
    <citation type="submission" date="2016-12" db="EMBL/GenBank/DDBJ databases">
        <authorList>
            <person name="Song W.-J."/>
            <person name="Kurnit D.M."/>
        </authorList>
    </citation>
    <scope>NUCLEOTIDE SEQUENCE [LARGE SCALE GENOMIC DNA]</scope>
    <source>
        <strain evidence="3 4">CGMCC 1.10808</strain>
    </source>
</reference>
<dbReference type="EMBL" id="FRDL01000006">
    <property type="protein sequence ID" value="SHN70105.1"/>
    <property type="molecule type" value="Genomic_DNA"/>
</dbReference>
<accession>A0A1M7THB6</accession>
<dbReference type="InterPro" id="IPR050963">
    <property type="entry name" value="Sirohydro_Cobaltochel/CbiX"/>
</dbReference>
<dbReference type="RefSeq" id="WP_072747577.1">
    <property type="nucleotide sequence ID" value="NZ_FOHL01000006.1"/>
</dbReference>
<dbReference type="Pfam" id="PF01903">
    <property type="entry name" value="CbiX"/>
    <property type="match status" value="1"/>
</dbReference>
<dbReference type="GO" id="GO:0046872">
    <property type="term" value="F:metal ion binding"/>
    <property type="evidence" value="ECO:0007669"/>
    <property type="project" value="UniProtKB-KW"/>
</dbReference>
<sequence length="255" mass="26020">MNAPALSPPAVALLIAHGSPSQPERAEAVFADIASRAEALAAPTRIISATLAAPGALARALTEAGALAGPGAEAAALPFFMTDGWFASDELPRRLAEAARACAGAPRLRLLPPFGAEPELVEIGAARARAGALAAGFDPAEATLVVAAHGSPSDPRPGAAARDWARRVRRLAGFGALRVGFADEAPSLAEALRVRGPAVCLPFFIGHAGHAERDLPEAAQEARYAGVMLDPIGADPETPRLIAQALARATPRPSP</sequence>
<dbReference type="PANTHER" id="PTHR33542">
    <property type="entry name" value="SIROHYDROCHLORIN FERROCHELATASE, CHLOROPLASTIC"/>
    <property type="match status" value="1"/>
</dbReference>
<keyword evidence="1" id="KW-0479">Metal-binding</keyword>
<evidence type="ECO:0000256" key="1">
    <source>
        <dbReference type="ARBA" id="ARBA00022723"/>
    </source>
</evidence>
<dbReference type="AlphaFoldDB" id="A0A1M7THB6"/>
<dbReference type="GO" id="GO:0016829">
    <property type="term" value="F:lyase activity"/>
    <property type="evidence" value="ECO:0007669"/>
    <property type="project" value="UniProtKB-KW"/>
</dbReference>
<organism evidence="3 4">
    <name type="scientific">Oceanicella actignis</name>
    <dbReference type="NCBI Taxonomy" id="1189325"/>
    <lineage>
        <taxon>Bacteria</taxon>
        <taxon>Pseudomonadati</taxon>
        <taxon>Pseudomonadota</taxon>
        <taxon>Alphaproteobacteria</taxon>
        <taxon>Rhodobacterales</taxon>
        <taxon>Paracoccaceae</taxon>
        <taxon>Oceanicella</taxon>
    </lineage>
</organism>